<organism evidence="1">
    <name type="scientific">Amphimedon queenslandica</name>
    <name type="common">Sponge</name>
    <dbReference type="NCBI Taxonomy" id="400682"/>
    <lineage>
        <taxon>Eukaryota</taxon>
        <taxon>Metazoa</taxon>
        <taxon>Porifera</taxon>
        <taxon>Demospongiae</taxon>
        <taxon>Heteroscleromorpha</taxon>
        <taxon>Haplosclerida</taxon>
        <taxon>Niphatidae</taxon>
        <taxon>Amphimedon</taxon>
    </lineage>
</organism>
<proteinExistence type="predicted"/>
<name>A0A1X7VQ58_AMPQE</name>
<reference evidence="1" key="1">
    <citation type="submission" date="2017-05" db="UniProtKB">
        <authorList>
            <consortium name="EnsemblMetazoa"/>
        </authorList>
    </citation>
    <scope>IDENTIFICATION</scope>
</reference>
<evidence type="ECO:0000313" key="1">
    <source>
        <dbReference type="EnsemblMetazoa" id="Aqu2.1.41563_001"/>
    </source>
</evidence>
<dbReference type="AlphaFoldDB" id="A0A1X7VQ58"/>
<dbReference type="InParanoid" id="A0A1X7VQ58"/>
<sequence length="181" mass="19706">MIKMTSSHLLSELQTSKVVCVSRLYMLSSQLKHKNTQQVSFWIQNLLTSLFISATSTLKSPRPTVSWTKYPCPVFGPSSTMSSVLMYFHSSGPGELLMLVLIAGPDLSCILPPVIFRASADFPAVVLPSSRKCGIAFASGLVLISSASWKSSIVKARNILVRASVFESMRTSLKSPTLCCL</sequence>
<accession>A0A1X7VQ58</accession>
<dbReference type="EnsemblMetazoa" id="Aqu2.1.41563_001">
    <property type="protein sequence ID" value="Aqu2.1.41563_001"/>
    <property type="gene ID" value="Aqu2.1.41563"/>
</dbReference>
<protein>
    <submittedName>
        <fullName evidence="1">Uncharacterized protein</fullName>
    </submittedName>
</protein>